<dbReference type="InterPro" id="IPR000905">
    <property type="entry name" value="Gcp-like_dom"/>
</dbReference>
<dbReference type="Proteomes" id="UP000635278">
    <property type="component" value="Unassembled WGS sequence"/>
</dbReference>
<keyword evidence="5 7" id="KW-0012">Acyltransferase</keyword>
<evidence type="ECO:0000256" key="7">
    <source>
        <dbReference type="HAMAP-Rule" id="MF_01445"/>
    </source>
</evidence>
<comment type="caution">
    <text evidence="9">The sequence shown here is derived from an EMBL/GenBank/DDBJ whole genome shotgun (WGS) entry which is preliminary data.</text>
</comment>
<keyword evidence="2 7" id="KW-0819">tRNA processing</keyword>
<keyword evidence="4 7" id="KW-0408">Iron</keyword>
<dbReference type="HAMAP" id="MF_01445">
    <property type="entry name" value="TsaD"/>
    <property type="match status" value="1"/>
</dbReference>
<evidence type="ECO:0000256" key="5">
    <source>
        <dbReference type="ARBA" id="ARBA00023315"/>
    </source>
</evidence>
<feature type="binding site" evidence="7">
    <location>
        <position position="297"/>
    </location>
    <ligand>
        <name>substrate</name>
    </ligand>
</feature>
<feature type="binding site" evidence="7">
    <location>
        <position position="188"/>
    </location>
    <ligand>
        <name>substrate</name>
    </ligand>
</feature>
<feature type="binding site" evidence="7">
    <location>
        <begin position="155"/>
        <end position="159"/>
    </location>
    <ligand>
        <name>substrate</name>
    </ligand>
</feature>
<feature type="binding site" evidence="7">
    <location>
        <position position="325"/>
    </location>
    <ligand>
        <name>Fe cation</name>
        <dbReference type="ChEBI" id="CHEBI:24875"/>
    </ligand>
</feature>
<feature type="binding site" evidence="7">
    <location>
        <position position="129"/>
    </location>
    <ligand>
        <name>Fe cation</name>
        <dbReference type="ChEBI" id="CHEBI:24875"/>
    </ligand>
</feature>
<gene>
    <name evidence="7 9" type="primary">tsaD</name>
    <name evidence="9" type="ORF">GOB93_11655</name>
</gene>
<name>A0ABX0JTD1_9PROT</name>
<comment type="similarity">
    <text evidence="7">Belongs to the KAE1 / TsaD family.</text>
</comment>
<proteinExistence type="inferred from homology"/>
<accession>A0ABX0JTD1</accession>
<dbReference type="InterPro" id="IPR017860">
    <property type="entry name" value="Peptidase_M22_CS"/>
</dbReference>
<feature type="binding site" evidence="7">
    <location>
        <position position="201"/>
    </location>
    <ligand>
        <name>substrate</name>
    </ligand>
</feature>
<protein>
    <recommendedName>
        <fullName evidence="7">tRNA N6-adenosine threonylcarbamoyltransferase</fullName>
        <ecNumber evidence="7">2.3.1.234</ecNumber>
    </recommendedName>
    <alternativeName>
        <fullName evidence="7">N6-L-threonylcarbamoyladenine synthase</fullName>
        <shortName evidence="7">t(6)A synthase</shortName>
    </alternativeName>
    <alternativeName>
        <fullName evidence="7">t(6)A37 threonylcarbamoyladenosine biosynthesis protein TsaD</fullName>
    </alternativeName>
    <alternativeName>
        <fullName evidence="7">tRNA threonylcarbamoyladenosine biosynthesis protein TsaD</fullName>
    </alternativeName>
</protein>
<dbReference type="PANTHER" id="PTHR11735:SF6">
    <property type="entry name" value="TRNA N6-ADENOSINE THREONYLCARBAMOYLTRANSFERASE, MITOCHONDRIAL"/>
    <property type="match status" value="1"/>
</dbReference>
<dbReference type="EMBL" id="WOTB01000014">
    <property type="protein sequence ID" value="NHN85293.1"/>
    <property type="molecule type" value="Genomic_DNA"/>
</dbReference>
<dbReference type="InterPro" id="IPR017861">
    <property type="entry name" value="KAE1/TsaD"/>
</dbReference>
<keyword evidence="3 7" id="KW-0479">Metal-binding</keyword>
<comment type="function">
    <text evidence="7">Required for the formation of a threonylcarbamoyl group on adenosine at position 37 (t(6)A37) in tRNAs that read codons beginning with adenine. Is involved in the transfer of the threonylcarbamoyl moiety of threonylcarbamoyl-AMP (TC-AMP) to the N6 group of A37, together with TsaE and TsaB. TsaD likely plays a direct catalytic role in this reaction.</text>
</comment>
<comment type="catalytic activity">
    <reaction evidence="6 7">
        <text>L-threonylcarbamoyladenylate + adenosine(37) in tRNA = N(6)-L-threonylcarbamoyladenosine(37) in tRNA + AMP + H(+)</text>
        <dbReference type="Rhea" id="RHEA:37059"/>
        <dbReference type="Rhea" id="RHEA-COMP:10162"/>
        <dbReference type="Rhea" id="RHEA-COMP:10163"/>
        <dbReference type="ChEBI" id="CHEBI:15378"/>
        <dbReference type="ChEBI" id="CHEBI:73682"/>
        <dbReference type="ChEBI" id="CHEBI:74411"/>
        <dbReference type="ChEBI" id="CHEBI:74418"/>
        <dbReference type="ChEBI" id="CHEBI:456215"/>
        <dbReference type="EC" id="2.3.1.234"/>
    </reaction>
</comment>
<dbReference type="RefSeq" id="WP_173583678.1">
    <property type="nucleotide sequence ID" value="NZ_WOTB01000014.1"/>
</dbReference>
<dbReference type="SUPFAM" id="SSF53067">
    <property type="entry name" value="Actin-like ATPase domain"/>
    <property type="match status" value="2"/>
</dbReference>
<dbReference type="EC" id="2.3.1.234" evidence="7"/>
<dbReference type="NCBIfam" id="TIGR00329">
    <property type="entry name" value="gcp_kae1"/>
    <property type="match status" value="1"/>
</dbReference>
<dbReference type="Pfam" id="PF00814">
    <property type="entry name" value="TsaD"/>
    <property type="match status" value="1"/>
</dbReference>
<evidence type="ECO:0000256" key="2">
    <source>
        <dbReference type="ARBA" id="ARBA00022694"/>
    </source>
</evidence>
<dbReference type="InterPro" id="IPR043129">
    <property type="entry name" value="ATPase_NBD"/>
</dbReference>
<feature type="binding site" evidence="7">
    <location>
        <position position="205"/>
    </location>
    <ligand>
        <name>substrate</name>
    </ligand>
</feature>
<dbReference type="PRINTS" id="PR00789">
    <property type="entry name" value="OSIALOPTASE"/>
</dbReference>
<keyword evidence="10" id="KW-1185">Reference proteome</keyword>
<evidence type="ECO:0000259" key="8">
    <source>
        <dbReference type="Pfam" id="PF00814"/>
    </source>
</evidence>
<dbReference type="PROSITE" id="PS01016">
    <property type="entry name" value="GLYCOPROTEASE"/>
    <property type="match status" value="1"/>
</dbReference>
<comment type="subcellular location">
    <subcellularLocation>
        <location evidence="7">Cytoplasm</location>
    </subcellularLocation>
</comment>
<evidence type="ECO:0000313" key="9">
    <source>
        <dbReference type="EMBL" id="NHN85293.1"/>
    </source>
</evidence>
<evidence type="ECO:0000256" key="1">
    <source>
        <dbReference type="ARBA" id="ARBA00022679"/>
    </source>
</evidence>
<dbReference type="PANTHER" id="PTHR11735">
    <property type="entry name" value="TRNA N6-ADENOSINE THREONYLCARBAMOYLTRANSFERASE"/>
    <property type="match status" value="1"/>
</dbReference>
<dbReference type="InterPro" id="IPR022450">
    <property type="entry name" value="TsaD"/>
</dbReference>
<dbReference type="GO" id="GO:0061711">
    <property type="term" value="F:tRNA N(6)-L-threonylcarbamoyladenine synthase activity"/>
    <property type="evidence" value="ECO:0007669"/>
    <property type="project" value="UniProtKB-EC"/>
</dbReference>
<dbReference type="NCBIfam" id="TIGR03723">
    <property type="entry name" value="T6A_TsaD_YgjD"/>
    <property type="match status" value="1"/>
</dbReference>
<sequence>MTPDSLDGNAYPVAGAILPGPLLAIESSCDETACAILAPDGRVLAERLVSQEAHAAFGGVVPEIAARAHLALLPDLAGKTLESSGLARGDLAAVAASTGPGLIGGLIVGASFGKGLAIALGKPFIAINHIEAHALSARLPGVSDGQIGFPFLLLLVSGGHCQCLAVEGVGQYRRLGGTIDDAAGEAFDKVAKMLGLGWPGGPALERLAREGDPAAFALPRPLKGRAGCDFSFSGLKTAIARQLEPFGFAALPRQVAADLAASFQQAVADVIEDRATHALAMMERPTALVAAGGVAANTVLRERLTALAAAHGLPFVAPPLRLCTDNAVMVGWAALEICREATRLGLPVPDDRATRPRPRWPLGEMAERFAVG</sequence>
<keyword evidence="7" id="KW-0963">Cytoplasm</keyword>
<comment type="cofactor">
    <cofactor evidence="7">
        <name>Fe(2+)</name>
        <dbReference type="ChEBI" id="CHEBI:29033"/>
    </cofactor>
    <text evidence="7">Binds 1 Fe(2+) ion per subunit.</text>
</comment>
<dbReference type="Gene3D" id="3.30.420.40">
    <property type="match status" value="2"/>
</dbReference>
<keyword evidence="1 7" id="KW-0808">Transferase</keyword>
<feature type="domain" description="Gcp-like" evidence="8">
    <location>
        <begin position="43"/>
        <end position="332"/>
    </location>
</feature>
<evidence type="ECO:0000256" key="4">
    <source>
        <dbReference type="ARBA" id="ARBA00023004"/>
    </source>
</evidence>
<evidence type="ECO:0000256" key="3">
    <source>
        <dbReference type="ARBA" id="ARBA00022723"/>
    </source>
</evidence>
<evidence type="ECO:0000256" key="6">
    <source>
        <dbReference type="ARBA" id="ARBA00048117"/>
    </source>
</evidence>
<feature type="binding site" evidence="7">
    <location>
        <position position="133"/>
    </location>
    <ligand>
        <name>Fe cation</name>
        <dbReference type="ChEBI" id="CHEBI:24875"/>
    </ligand>
</feature>
<reference evidence="9 10" key="1">
    <citation type="journal article" date="2020" name="Int. J. Syst. Evol. Microbiol.">
        <title>Novel acetic acid bacteria from cider fermentations: Acetobacter conturbans sp. nov. and Acetobacter fallax sp. nov.</title>
        <authorList>
            <person name="Sombolestani A.S."/>
            <person name="Cleenwerck I."/>
            <person name="Cnockaert M."/>
            <person name="Borremans W."/>
            <person name="Wieme A.D."/>
            <person name="De Vuyst L."/>
            <person name="Vandamme P."/>
        </authorList>
    </citation>
    <scope>NUCLEOTIDE SEQUENCE [LARGE SCALE GENOMIC DNA]</scope>
    <source>
        <strain evidence="9 10">LMG 30640</strain>
    </source>
</reference>
<evidence type="ECO:0000313" key="10">
    <source>
        <dbReference type="Proteomes" id="UP000635278"/>
    </source>
</evidence>
<organism evidence="9 10">
    <name type="scientific">Acetobacter musti</name>
    <dbReference type="NCBI Taxonomy" id="864732"/>
    <lineage>
        <taxon>Bacteria</taxon>
        <taxon>Pseudomonadati</taxon>
        <taxon>Pseudomonadota</taxon>
        <taxon>Alphaproteobacteria</taxon>
        <taxon>Acetobacterales</taxon>
        <taxon>Acetobacteraceae</taxon>
        <taxon>Acetobacter</taxon>
    </lineage>
</organism>